<name>A0A6J7C3W5_9ZZZZ</name>
<evidence type="ECO:0000313" key="1">
    <source>
        <dbReference type="EMBL" id="CAB4851844.1"/>
    </source>
</evidence>
<reference evidence="1" key="1">
    <citation type="submission" date="2020-05" db="EMBL/GenBank/DDBJ databases">
        <authorList>
            <person name="Chiriac C."/>
            <person name="Salcher M."/>
            <person name="Ghai R."/>
            <person name="Kavagutti S V."/>
        </authorList>
    </citation>
    <scope>NUCLEOTIDE SEQUENCE</scope>
</reference>
<dbReference type="AlphaFoldDB" id="A0A6J7C3W5"/>
<dbReference type="EMBL" id="CAFBIZ010000199">
    <property type="protein sequence ID" value="CAB4851844.1"/>
    <property type="molecule type" value="Genomic_DNA"/>
</dbReference>
<gene>
    <name evidence="1" type="ORF">UFOPK3268_01379</name>
</gene>
<organism evidence="1">
    <name type="scientific">freshwater metagenome</name>
    <dbReference type="NCBI Taxonomy" id="449393"/>
    <lineage>
        <taxon>unclassified sequences</taxon>
        <taxon>metagenomes</taxon>
        <taxon>ecological metagenomes</taxon>
    </lineage>
</organism>
<accession>A0A6J7C3W5</accession>
<protein>
    <submittedName>
        <fullName evidence="1">Unannotated protein</fullName>
    </submittedName>
</protein>
<proteinExistence type="predicted"/>
<sequence>MAVEVIVARATLRPSEGAGLPAQECEITKADAPPGAAQESHEGGVRCRVMEDLEDRHDLSHLRHGEHSSEPEDIDGDIALLEHPDQCREVGTHAREDRDVLRLGAQVDLLENPIADPLHFLFVRVVKGHPNTARAHGVRG</sequence>